<dbReference type="InterPro" id="IPR019734">
    <property type="entry name" value="TPR_rpt"/>
</dbReference>
<dbReference type="OrthoDB" id="550558at2759"/>
<dbReference type="PANTHER" id="PTHR36492:SF2">
    <property type="entry name" value="[ACYL-CARRIER-PROTEIN] PHOSPHODIESTERASE PPTH"/>
    <property type="match status" value="1"/>
</dbReference>
<organism evidence="1 2">
    <name type="scientific">Symbiodinium natans</name>
    <dbReference type="NCBI Taxonomy" id="878477"/>
    <lineage>
        <taxon>Eukaryota</taxon>
        <taxon>Sar</taxon>
        <taxon>Alveolata</taxon>
        <taxon>Dinophyceae</taxon>
        <taxon>Suessiales</taxon>
        <taxon>Symbiodiniaceae</taxon>
        <taxon>Symbiodinium</taxon>
    </lineage>
</organism>
<evidence type="ECO:0000313" key="1">
    <source>
        <dbReference type="EMBL" id="CAE7322069.1"/>
    </source>
</evidence>
<dbReference type="Proteomes" id="UP000604046">
    <property type="component" value="Unassembled WGS sequence"/>
</dbReference>
<reference evidence="1" key="1">
    <citation type="submission" date="2021-02" db="EMBL/GenBank/DDBJ databases">
        <authorList>
            <person name="Dougan E. K."/>
            <person name="Rhodes N."/>
            <person name="Thang M."/>
            <person name="Chan C."/>
        </authorList>
    </citation>
    <scope>NUCLEOTIDE SEQUENCE</scope>
</reference>
<dbReference type="PANTHER" id="PTHR36492">
    <property type="match status" value="1"/>
</dbReference>
<dbReference type="SUPFAM" id="SSF56300">
    <property type="entry name" value="Metallo-dependent phosphatases"/>
    <property type="match status" value="1"/>
</dbReference>
<dbReference type="AlphaFoldDB" id="A0A812NTL9"/>
<dbReference type="InterPro" id="IPR052963">
    <property type="entry name" value="Pantetheine_PDE"/>
</dbReference>
<protein>
    <submittedName>
        <fullName evidence="1">HOP2 protein</fullName>
    </submittedName>
</protein>
<accession>A0A812NTL9</accession>
<dbReference type="InterPro" id="IPR011990">
    <property type="entry name" value="TPR-like_helical_dom_sf"/>
</dbReference>
<keyword evidence="2" id="KW-1185">Reference proteome</keyword>
<dbReference type="InterPro" id="IPR029052">
    <property type="entry name" value="Metallo-depent_PP-like"/>
</dbReference>
<sequence>MDDDGCFRVTCCFRAPETPQAFSPEKARRFLKDMLAASEALTDGMDSESRWARLAPVASEAQVATDPESIRRAIGSALQAIPGEWALIAKSVKLLQFGLGASLPSLPEFLERHKLGSASTGSDAMNFHCGQRVQGSRQGDGRRSKQLPSKEEVFLRPLGEVMPLFTKPHSSLTFYSNLEEVAQEWDRGANILPVFAVCLASAACAAPEAEADWKQLEETLLPVLEASIFQLMPAARSHKPLCIADFAAAATAAASEATGSAPWRRLGADSFRRSDFWLAAHYYTRWMVDVGEHPEQAVALSNRAACFAKVGDFLGSLEDARAAKALRPDWGRTWARVGFAAQNLGQDYLEEAFHAYRQAVELDPSRDNLQGLAQVAMEFFSGKQPEEYAHGNTSWGSKNFGQAVAGYTIALATHPAKLPIAEMEAFARKEEELRDAESRINAEESFREATRKVQQATSSEDVFGLAALYANRAASLCHMRFWDAAVQDAQMATQLQREWPKARCRLGVALLGAGRPEDAYVQFAWALALDSHSAVARQGLEACLTAIPKWRHRRAEQRLRLEKDRVRPRASTKVWVLSDLHFDTKSNAEWCNALDDAKFQDDVLIVAGNVAETLQSIIRGLKVLRSKFRRLFYVPGNRDLALNASEVRTARFPDSIAKLLGLLGACDQIGVDMFPAAVCQDVYVVPLYSWYNAEFDKKSRPDPNHGFDSQCVWPLDPNQLWKWMLKLNEAFLAGPLPGTVLTFSHFVPLTTLPFDGQGKQAQAMGCEEIEDQLRRVRSAAHAYGHSSIRTSQVHGGVAFVNQAVGLLEDSEVELSPRLLFDGQVV</sequence>
<evidence type="ECO:0000313" key="2">
    <source>
        <dbReference type="Proteomes" id="UP000604046"/>
    </source>
</evidence>
<gene>
    <name evidence="1" type="primary">HOP2</name>
    <name evidence="1" type="ORF">SNAT2548_LOCUS16877</name>
</gene>
<proteinExistence type="predicted"/>
<dbReference type="SMART" id="SM00028">
    <property type="entry name" value="TPR"/>
    <property type="match status" value="4"/>
</dbReference>
<dbReference type="SUPFAM" id="SSF48452">
    <property type="entry name" value="TPR-like"/>
    <property type="match status" value="2"/>
</dbReference>
<comment type="caution">
    <text evidence="1">The sequence shown here is derived from an EMBL/GenBank/DDBJ whole genome shotgun (WGS) entry which is preliminary data.</text>
</comment>
<name>A0A812NTL9_9DINO</name>
<dbReference type="Gene3D" id="1.25.40.10">
    <property type="entry name" value="Tetratricopeptide repeat domain"/>
    <property type="match status" value="2"/>
</dbReference>
<dbReference type="EMBL" id="CAJNDS010002094">
    <property type="protein sequence ID" value="CAE7322069.1"/>
    <property type="molecule type" value="Genomic_DNA"/>
</dbReference>